<evidence type="ECO:0000256" key="6">
    <source>
        <dbReference type="ARBA" id="ARBA00023274"/>
    </source>
</evidence>
<dbReference type="InterPro" id="IPR040191">
    <property type="entry name" value="UTP10"/>
</dbReference>
<dbReference type="GO" id="GO:0030515">
    <property type="term" value="F:snoRNA binding"/>
    <property type="evidence" value="ECO:0007669"/>
    <property type="project" value="TreeGrafter"/>
</dbReference>
<feature type="domain" description="BP28 C-terminal" evidence="8">
    <location>
        <begin position="1850"/>
        <end position="2019"/>
    </location>
</feature>
<dbReference type="Gene3D" id="1.25.10.10">
    <property type="entry name" value="Leucine-rich Repeat Variant"/>
    <property type="match status" value="2"/>
</dbReference>
<dbReference type="KEGG" id="obr:102700619"/>
<dbReference type="EnsemblPlants" id="OB04G27740.1">
    <property type="protein sequence ID" value="OB04G27740.1"/>
    <property type="gene ID" value="OB04G27740"/>
</dbReference>
<evidence type="ECO:0000256" key="2">
    <source>
        <dbReference type="ARBA" id="ARBA00010559"/>
    </source>
</evidence>
<feature type="region of interest" description="Disordered" evidence="7">
    <location>
        <begin position="1600"/>
        <end position="1620"/>
    </location>
</feature>
<dbReference type="Pfam" id="PF08146">
    <property type="entry name" value="BP28CT"/>
    <property type="match status" value="1"/>
</dbReference>
<dbReference type="RefSeq" id="XP_006653644.1">
    <property type="nucleotide sequence ID" value="XM_006653581.3"/>
</dbReference>
<keyword evidence="4" id="KW-0698">rRNA processing</keyword>
<protein>
    <recommendedName>
        <fullName evidence="8">BP28 C-terminal domain-containing protein</fullName>
    </recommendedName>
</protein>
<dbReference type="Pfam" id="PF24477">
    <property type="entry name" value="ARM_At3g06530"/>
    <property type="match status" value="1"/>
</dbReference>
<evidence type="ECO:0000256" key="7">
    <source>
        <dbReference type="SAM" id="MobiDB-lite"/>
    </source>
</evidence>
<keyword evidence="6" id="KW-0687">Ribonucleoprotein</keyword>
<dbReference type="InterPro" id="IPR012954">
    <property type="entry name" value="BP28_C_dom"/>
</dbReference>
<evidence type="ECO:0000256" key="3">
    <source>
        <dbReference type="ARBA" id="ARBA00022517"/>
    </source>
</evidence>
<dbReference type="GeneID" id="102700619"/>
<evidence type="ECO:0000313" key="9">
    <source>
        <dbReference type="EnsemblPlants" id="OB04G27740.1"/>
    </source>
</evidence>
<organism evidence="9">
    <name type="scientific">Oryza brachyantha</name>
    <name type="common">malo sina</name>
    <dbReference type="NCBI Taxonomy" id="4533"/>
    <lineage>
        <taxon>Eukaryota</taxon>
        <taxon>Viridiplantae</taxon>
        <taxon>Streptophyta</taxon>
        <taxon>Embryophyta</taxon>
        <taxon>Tracheophyta</taxon>
        <taxon>Spermatophyta</taxon>
        <taxon>Magnoliopsida</taxon>
        <taxon>Liliopsida</taxon>
        <taxon>Poales</taxon>
        <taxon>Poaceae</taxon>
        <taxon>BOP clade</taxon>
        <taxon>Oryzoideae</taxon>
        <taxon>Oryzeae</taxon>
        <taxon>Oryzinae</taxon>
        <taxon>Oryza</taxon>
    </lineage>
</organism>
<dbReference type="HOGENOM" id="CLU_001128_3_0_1"/>
<dbReference type="SUPFAM" id="SSF48371">
    <property type="entry name" value="ARM repeat"/>
    <property type="match status" value="3"/>
</dbReference>
<comment type="similarity">
    <text evidence="2">Belongs to the HEATR1/UTP10 family.</text>
</comment>
<dbReference type="GO" id="GO:0032040">
    <property type="term" value="C:small-subunit processome"/>
    <property type="evidence" value="ECO:0007669"/>
    <property type="project" value="TreeGrafter"/>
</dbReference>
<dbReference type="InterPro" id="IPR056384">
    <property type="entry name" value="ARM_At3g06530"/>
</dbReference>
<dbReference type="Proteomes" id="UP000006038">
    <property type="component" value="Chromosome 4"/>
</dbReference>
<dbReference type="GO" id="GO:0045943">
    <property type="term" value="P:positive regulation of transcription by RNA polymerase I"/>
    <property type="evidence" value="ECO:0007669"/>
    <property type="project" value="TreeGrafter"/>
</dbReference>
<evidence type="ECO:0000259" key="8">
    <source>
        <dbReference type="SMART" id="SM01036"/>
    </source>
</evidence>
<dbReference type="InterPro" id="IPR022125">
    <property type="entry name" value="U3snoRNP10_N"/>
</dbReference>
<dbReference type="InterPro" id="IPR056473">
    <property type="entry name" value="HEAT_Utp10/HEAT1"/>
</dbReference>
<dbReference type="GO" id="GO:0030686">
    <property type="term" value="C:90S preribosome"/>
    <property type="evidence" value="ECO:0007669"/>
    <property type="project" value="TreeGrafter"/>
</dbReference>
<evidence type="ECO:0000313" key="10">
    <source>
        <dbReference type="Proteomes" id="UP000006038"/>
    </source>
</evidence>
<dbReference type="OMA" id="NDVMWKQ"/>
<dbReference type="GO" id="GO:0000462">
    <property type="term" value="P:maturation of SSU-rRNA from tricistronic rRNA transcript (SSU-rRNA, 5.8S rRNA, LSU-rRNA)"/>
    <property type="evidence" value="ECO:0007669"/>
    <property type="project" value="TreeGrafter"/>
</dbReference>
<evidence type="ECO:0000256" key="1">
    <source>
        <dbReference type="ARBA" id="ARBA00004604"/>
    </source>
</evidence>
<dbReference type="InterPro" id="IPR011989">
    <property type="entry name" value="ARM-like"/>
</dbReference>
<dbReference type="GO" id="GO:0034455">
    <property type="term" value="C:t-UTP complex"/>
    <property type="evidence" value="ECO:0007669"/>
    <property type="project" value="TreeGrafter"/>
</dbReference>
<dbReference type="InterPro" id="IPR016024">
    <property type="entry name" value="ARM-type_fold"/>
</dbReference>
<keyword evidence="5" id="KW-0539">Nucleus</keyword>
<gene>
    <name evidence="9" type="primary">LOC102700619</name>
</gene>
<dbReference type="SMART" id="SM01036">
    <property type="entry name" value="BP28CT"/>
    <property type="match status" value="1"/>
</dbReference>
<dbReference type="PANTHER" id="PTHR13457:SF1">
    <property type="entry name" value="HEAT REPEAT-CONTAINING PROTEIN 1"/>
    <property type="match status" value="1"/>
</dbReference>
<name>J3M049_ORYBR</name>
<dbReference type="OrthoDB" id="31183at2759"/>
<evidence type="ECO:0000256" key="4">
    <source>
        <dbReference type="ARBA" id="ARBA00022552"/>
    </source>
</evidence>
<reference evidence="9" key="2">
    <citation type="submission" date="2013-04" db="UniProtKB">
        <authorList>
            <consortium name="EnsemblPlants"/>
        </authorList>
    </citation>
    <scope>IDENTIFICATION</scope>
</reference>
<dbReference type="Gramene" id="OB04G27740.1">
    <property type="protein sequence ID" value="OB04G27740.1"/>
    <property type="gene ID" value="OB04G27740"/>
</dbReference>
<dbReference type="STRING" id="4533.J3M049"/>
<dbReference type="Pfam" id="PF23243">
    <property type="entry name" value="HEAT_HEATR1"/>
    <property type="match status" value="1"/>
</dbReference>
<dbReference type="eggNOG" id="KOG1837">
    <property type="taxonomic scope" value="Eukaryota"/>
</dbReference>
<keyword evidence="10" id="KW-1185">Reference proteome</keyword>
<evidence type="ECO:0000256" key="5">
    <source>
        <dbReference type="ARBA" id="ARBA00023242"/>
    </source>
</evidence>
<comment type="subcellular location">
    <subcellularLocation>
        <location evidence="1">Nucleus</location>
        <location evidence="1">Nucleolus</location>
    </subcellularLocation>
</comment>
<keyword evidence="3" id="KW-0690">Ribosome biogenesis</keyword>
<sequence length="2160" mass="241678">MASIESQLKAIKSAAGAAPEPARRPITRPSVLLDPKEAADIDLRSILPNALSGLDHLGSVDERFRRYRDTLFSETSLEVNREQLTSKENGKLNKSISSYLRLLAGYLQLPAALWTVEYLIRRYLVHVYNLDELLLCALPYHDTHAFVRIVQLINLGNSKWAFLDAIKSSGAPPPRSVMVQQCIRDQAVLETLCNYAAPTKEFHHSRTVVCFCTAVIVECLGAIPKLDTDIVQRVLGFVFDSLNPAMKGDQDYKAGALMIIGVLATRATLAPKLVQNLIFFVARAAQHDALDSIDLPWIRVTVMAIISLVQSQSVSDFPKKTLLILKDIRDISGILSVLCSEFNIERFIRLYVESLVGYSFSNGSCHSHLIEIVETLHIENFVERIVSKVLCHCVKAPQAAENIDMNRTGLWAKKTLNAIGKKYPKELRDAIHKFLENSEVNTIGEDFASNLLGLVFDESKGVPIEISDSNIWFSLDHPKAEVRTSALSKIATSNIFKNHNLNPQNLINMQDAIVHNMYDDDLSVVQAALSIEGLAAVASPNRLLKVYDDLLTKCINIIHKGGPKASKACDVAVTCLEKIITEYPLHYIEHAKDIAVVVFHLIIVHPKTVRVNLKALELAKSIQWEFYTSNSLVCNAITNDRMKSISSESVASINMKNIKALSETLLANPNKHVEWLADAGKRSAFSRTSFLLIILQALLAPTGVLDMQMSLCQACLPVLKNEWCQITPKDDCVGDEISIDKLEKCITELVKHISNNDPEALNTRILVCIFWGILRVLSFYTKQSTMINDVGNTLLDDWFLFFITSTGKNNFQKHLQYLMVNCTRAPFHFISKYFVDEGFSAEVQVESLLMLASICSSCALSETSSLDESLCMQLLLGFPLVMLPLAHENKNVRSSALKCIEGLFMVWQRWSSSLSRNGNNSKLPKCMLSPTFGVFVGSLVNQKTMISSDATFLPAYISSMLSPRQDLMVPENLHERFDQSTKGAILHFILRSGMKLSSRGKFMVLSMLKGIGSILFDVEDVKSLFYDLLDRRNQYQSGHESRQVMSTHEIQILCLLLQVFFLVSDCANISSETSEALLKVLMIDVSTREDPVVVMPCVTALQALQPVFFDFLKNDTKEKVFAHLVSMFRTENTEIRNAARDALLRINVHASTAVKFIESIAAQGDKKSNSKRIKREVDLNCDIFKNFNDLFGAKPTALVLVSLLDILFLKKDVVQRPCLLPPLFQLLSKLLSVQWVSGIVCQYNKSHDASSVTDDLSNLMIEAQQLVLLILKDITDTLQAGHQDAPFSCGDINLLINCIQSTKDLGIRNRGFSLIASLARVSPELLSESIDDLFVTIGDAVKQDDSHSQRILEDLLSVLVPCWLARITSIEKLLEIFIKALADVAEHRRLTLMLYLLRTLGEKKCLSTVIMYLLHSLTGRISHSPKHQGCNYVLSLRAMPLEWEYGLAVNITNQYSYKLWIHCLSKLLQEIRVHEKQNLLPMLHLGMQVILFKLQDTELIFDLDSEEAASSIQGSLGELMEEVVLCTVAVREKKNDISGDAIKELRDSANTVLKVITGWMSASTYFKGISRMLEHSRSVVKRKALGILCETAKGNSLIQKKQKKARKVNDSSPATAPQVDKSSAPFFSDLCFKILELVDREIDSDSSVKISAISSLETLAKEYPSDNPAYSKCIVKITNHISSSDAVTSCRSIHTVGSLINVLGSKALPQLPSIMKNMLQISHKVSFCPSGKYAHSSSKTDAKLSNQAIPVLLSVLTTVEVIVKKLGDFVNPYLEEILDLVVLHPECASQIDEKLDAKAADVRQLLAEKVPVRLMLSPLLNLYNGATKCGEASLSLAFEMLSTLVGTMDRMAVGTYHTKVYEHCLVALDLRRQHLDSLKNIATVEKSIIHAITTLTMKLTEATFRPLFLRTLEWAESEVDQSTSKRSLDRAIVFYKLVNSLAEKHRSLFVPYFKYLLEGSVQYLSEDDGLISSKQKKKAKLEYAQVGQKDNLSGPKLWNLRTLVLKSLYKCFMYDNDQKILDSSNFQGLLKPIVAQFVMEPPEHFESVPEAPSVDEVDETLVLCLGQMAVTARSDVLWKPLNHEVLMRTRSDKVRPKMLGLKVVRYMVQHLKEEYVVLLPETIPFLAELLEDVELPVKTLAQEIVKEMETVSGENLRQYL</sequence>
<proteinExistence type="inferred from homology"/>
<dbReference type="PANTHER" id="PTHR13457">
    <property type="entry name" value="BAP28"/>
    <property type="match status" value="1"/>
</dbReference>
<accession>J3M049</accession>
<reference evidence="9" key="1">
    <citation type="journal article" date="2013" name="Nat. Commun.">
        <title>Whole-genome sequencing of Oryza brachyantha reveals mechanisms underlying Oryza genome evolution.</title>
        <authorList>
            <person name="Chen J."/>
            <person name="Huang Q."/>
            <person name="Gao D."/>
            <person name="Wang J."/>
            <person name="Lang Y."/>
            <person name="Liu T."/>
            <person name="Li B."/>
            <person name="Bai Z."/>
            <person name="Luis Goicoechea J."/>
            <person name="Liang C."/>
            <person name="Chen C."/>
            <person name="Zhang W."/>
            <person name="Sun S."/>
            <person name="Liao Y."/>
            <person name="Zhang X."/>
            <person name="Yang L."/>
            <person name="Song C."/>
            <person name="Wang M."/>
            <person name="Shi J."/>
            <person name="Liu G."/>
            <person name="Liu J."/>
            <person name="Zhou H."/>
            <person name="Zhou W."/>
            <person name="Yu Q."/>
            <person name="An N."/>
            <person name="Chen Y."/>
            <person name="Cai Q."/>
            <person name="Wang B."/>
            <person name="Liu B."/>
            <person name="Min J."/>
            <person name="Huang Y."/>
            <person name="Wu H."/>
            <person name="Li Z."/>
            <person name="Zhang Y."/>
            <person name="Yin Y."/>
            <person name="Song W."/>
            <person name="Jiang J."/>
            <person name="Jackson S.A."/>
            <person name="Wing R.A."/>
            <person name="Wang J."/>
            <person name="Chen M."/>
        </authorList>
    </citation>
    <scope>NUCLEOTIDE SEQUENCE [LARGE SCALE GENOMIC DNA]</scope>
    <source>
        <strain evidence="9">cv. IRGC 101232</strain>
    </source>
</reference>
<dbReference type="Pfam" id="PF12397">
    <property type="entry name" value="U3snoRNP10"/>
    <property type="match status" value="1"/>
</dbReference>